<dbReference type="CDD" id="cd07185">
    <property type="entry name" value="OmpA_C-like"/>
    <property type="match status" value="1"/>
</dbReference>
<dbReference type="Pfam" id="PF00691">
    <property type="entry name" value="OmpA"/>
    <property type="match status" value="1"/>
</dbReference>
<dbReference type="PROSITE" id="PS51123">
    <property type="entry name" value="OMPA_2"/>
    <property type="match status" value="1"/>
</dbReference>
<dbReference type="InterPro" id="IPR050330">
    <property type="entry name" value="Bact_OuterMem_StrucFunc"/>
</dbReference>
<evidence type="ECO:0000256" key="5">
    <source>
        <dbReference type="SAM" id="SignalP"/>
    </source>
</evidence>
<dbReference type="RefSeq" id="WP_209351046.1">
    <property type="nucleotide sequence ID" value="NZ_JAGIYZ010000005.1"/>
</dbReference>
<evidence type="ECO:0000313" key="8">
    <source>
        <dbReference type="Proteomes" id="UP000680815"/>
    </source>
</evidence>
<dbReference type="PANTHER" id="PTHR30329">
    <property type="entry name" value="STATOR ELEMENT OF FLAGELLAR MOTOR COMPLEX"/>
    <property type="match status" value="1"/>
</dbReference>
<keyword evidence="5" id="KW-0732">Signal</keyword>
<evidence type="ECO:0000256" key="3">
    <source>
        <dbReference type="ARBA" id="ARBA00023237"/>
    </source>
</evidence>
<sequence length="442" mass="46967">MRRTGLWLLLGIAAIPAALAQDAPPNMRPGWERQLERVVGGPEGAVVLRVGDIDNLGFGWPDGYDPFSGRSSDVHPWPFAPAAGDAPGTDRIMVGSGVRYPLDPDGPAGDGYHAETGRPANAPQPIAIPMGEVPAFRRAFLQMFVDDFQAPTWGGAFQVSLNGTRIPALDTALNALDQTGPVGKLLTMAVPPEFHGLLRAGTLTLLVDDPSSGARDGFAIDFVRVILDPRFRNPAALDVTVVDRADGRRLPGAAIATLDLSARADREGRAMFRDLPGGLLVVSASAEGYEDGTAVAELIVGETGTAQVELTRRPRPPAAAELREELRREGRVVLRGIRFDTDSAVPRPDSLPDLEALLALIRETPGNAPWRIEGHTDSTGGGAHNRRLSEARARAVAEWLAARGVPAARLRPAGFGAERAVAENTSIAGRALNRRVEAALEP</sequence>
<dbReference type="SUPFAM" id="SSF103088">
    <property type="entry name" value="OmpA-like"/>
    <property type="match status" value="1"/>
</dbReference>
<evidence type="ECO:0000256" key="2">
    <source>
        <dbReference type="ARBA" id="ARBA00023136"/>
    </source>
</evidence>
<name>A0ABS4AQM1_9PROT</name>
<dbReference type="Gene3D" id="3.30.1330.60">
    <property type="entry name" value="OmpA-like domain"/>
    <property type="match status" value="1"/>
</dbReference>
<keyword evidence="3" id="KW-0998">Cell outer membrane</keyword>
<proteinExistence type="predicted"/>
<gene>
    <name evidence="7" type="ORF">J5Y09_07040</name>
</gene>
<feature type="domain" description="OmpA-like" evidence="6">
    <location>
        <begin position="326"/>
        <end position="442"/>
    </location>
</feature>
<organism evidence="7 8">
    <name type="scientific">Roseomonas nitratireducens</name>
    <dbReference type="NCBI Taxonomy" id="2820810"/>
    <lineage>
        <taxon>Bacteria</taxon>
        <taxon>Pseudomonadati</taxon>
        <taxon>Pseudomonadota</taxon>
        <taxon>Alphaproteobacteria</taxon>
        <taxon>Acetobacterales</taxon>
        <taxon>Roseomonadaceae</taxon>
        <taxon>Roseomonas</taxon>
    </lineage>
</organism>
<dbReference type="EMBL" id="JAGIYZ010000005">
    <property type="protein sequence ID" value="MBP0463660.1"/>
    <property type="molecule type" value="Genomic_DNA"/>
</dbReference>
<keyword evidence="2 4" id="KW-0472">Membrane</keyword>
<reference evidence="7 8" key="1">
    <citation type="submission" date="2021-03" db="EMBL/GenBank/DDBJ databases">
        <authorList>
            <person name="So Y."/>
        </authorList>
    </citation>
    <scope>NUCLEOTIDE SEQUENCE [LARGE SCALE GENOMIC DNA]</scope>
    <source>
        <strain evidence="7 8">PWR1</strain>
    </source>
</reference>
<dbReference type="InterPro" id="IPR006665">
    <property type="entry name" value="OmpA-like"/>
</dbReference>
<protein>
    <submittedName>
        <fullName evidence="7">OmpA family protein</fullName>
    </submittedName>
</protein>
<dbReference type="Proteomes" id="UP000680815">
    <property type="component" value="Unassembled WGS sequence"/>
</dbReference>
<dbReference type="PANTHER" id="PTHR30329:SF21">
    <property type="entry name" value="LIPOPROTEIN YIAD-RELATED"/>
    <property type="match status" value="1"/>
</dbReference>
<evidence type="ECO:0000259" key="6">
    <source>
        <dbReference type="PROSITE" id="PS51123"/>
    </source>
</evidence>
<keyword evidence="8" id="KW-1185">Reference proteome</keyword>
<dbReference type="PRINTS" id="PR01021">
    <property type="entry name" value="OMPADOMAIN"/>
</dbReference>
<feature type="signal peptide" evidence="5">
    <location>
        <begin position="1"/>
        <end position="20"/>
    </location>
</feature>
<accession>A0ABS4AQM1</accession>
<feature type="chain" id="PRO_5046782795" evidence="5">
    <location>
        <begin position="21"/>
        <end position="442"/>
    </location>
</feature>
<evidence type="ECO:0000256" key="1">
    <source>
        <dbReference type="ARBA" id="ARBA00004442"/>
    </source>
</evidence>
<comment type="subcellular location">
    <subcellularLocation>
        <location evidence="1">Cell outer membrane</location>
    </subcellularLocation>
</comment>
<dbReference type="InterPro" id="IPR006664">
    <property type="entry name" value="OMP_bac"/>
</dbReference>
<dbReference type="InterPro" id="IPR036737">
    <property type="entry name" value="OmpA-like_sf"/>
</dbReference>
<evidence type="ECO:0000256" key="4">
    <source>
        <dbReference type="PROSITE-ProRule" id="PRU00473"/>
    </source>
</evidence>
<evidence type="ECO:0000313" key="7">
    <source>
        <dbReference type="EMBL" id="MBP0463660.1"/>
    </source>
</evidence>
<comment type="caution">
    <text evidence="7">The sequence shown here is derived from an EMBL/GenBank/DDBJ whole genome shotgun (WGS) entry which is preliminary data.</text>
</comment>